<feature type="transmembrane region" description="Helical" evidence="8">
    <location>
        <begin position="85"/>
        <end position="103"/>
    </location>
</feature>
<dbReference type="InterPro" id="IPR000522">
    <property type="entry name" value="ABC_transptr_permease_BtuC"/>
</dbReference>
<dbReference type="PANTHER" id="PTHR30472">
    <property type="entry name" value="FERRIC ENTEROBACTIN TRANSPORT SYSTEM PERMEASE PROTEIN"/>
    <property type="match status" value="1"/>
</dbReference>
<dbReference type="EMBL" id="MLCF01000064">
    <property type="protein sequence ID" value="OIV37052.1"/>
    <property type="molecule type" value="Genomic_DNA"/>
</dbReference>
<accession>A0A1J7C691</accession>
<keyword evidence="7 8" id="KW-0472">Membrane</keyword>
<evidence type="ECO:0000256" key="1">
    <source>
        <dbReference type="ARBA" id="ARBA00004651"/>
    </source>
</evidence>
<dbReference type="GO" id="GO:0022857">
    <property type="term" value="F:transmembrane transporter activity"/>
    <property type="evidence" value="ECO:0007669"/>
    <property type="project" value="InterPro"/>
</dbReference>
<keyword evidence="3" id="KW-0813">Transport</keyword>
<comment type="caution">
    <text evidence="9">The sequence shown here is derived from an EMBL/GenBank/DDBJ whole genome shotgun (WGS) entry which is preliminary data.</text>
</comment>
<evidence type="ECO:0000256" key="5">
    <source>
        <dbReference type="ARBA" id="ARBA00022692"/>
    </source>
</evidence>
<dbReference type="CDD" id="cd06550">
    <property type="entry name" value="TM_ABC_iron-siderophores_like"/>
    <property type="match status" value="1"/>
</dbReference>
<proteinExistence type="inferred from homology"/>
<evidence type="ECO:0000313" key="9">
    <source>
        <dbReference type="EMBL" id="OIV37052.1"/>
    </source>
</evidence>
<protein>
    <submittedName>
        <fullName evidence="9">Iron ABC transporter</fullName>
    </submittedName>
</protein>
<dbReference type="Pfam" id="PF01032">
    <property type="entry name" value="FecCD"/>
    <property type="match status" value="1"/>
</dbReference>
<dbReference type="InterPro" id="IPR037294">
    <property type="entry name" value="ABC_BtuC-like"/>
</dbReference>
<keyword evidence="4" id="KW-1003">Cell membrane</keyword>
<evidence type="ECO:0000256" key="4">
    <source>
        <dbReference type="ARBA" id="ARBA00022475"/>
    </source>
</evidence>
<comment type="subcellular location">
    <subcellularLocation>
        <location evidence="1">Cell membrane</location>
        <topology evidence="1">Multi-pass membrane protein</topology>
    </subcellularLocation>
</comment>
<feature type="transmembrane region" description="Helical" evidence="8">
    <location>
        <begin position="112"/>
        <end position="132"/>
    </location>
</feature>
<comment type="similarity">
    <text evidence="2">Belongs to the binding-protein-dependent transport system permease family. FecCD subfamily.</text>
</comment>
<dbReference type="Gene3D" id="1.10.3470.10">
    <property type="entry name" value="ABC transporter involved in vitamin B12 uptake, BtuC"/>
    <property type="match status" value="1"/>
</dbReference>
<feature type="transmembrane region" description="Helical" evidence="8">
    <location>
        <begin position="295"/>
        <end position="318"/>
    </location>
</feature>
<dbReference type="AlphaFoldDB" id="A0A1J7C691"/>
<evidence type="ECO:0000256" key="2">
    <source>
        <dbReference type="ARBA" id="ARBA00007935"/>
    </source>
</evidence>
<keyword evidence="10" id="KW-1185">Reference proteome</keyword>
<sequence>MGRRGGGAANRYAVLRAGRASFLMHRRSVLVAVALLLVLAAGFLLALCVGDRFTPPSSVLAALTGGDSPDAFTVEVLRLPRATVGLLVGVCLGLSGATVQTVARNPLASPDIIGVTQGAAAATVVCTVLGVASAAAMPFVAIGGGIAATALVYGLAWRRGLHAQRFVLIGIGISLALQSVVHLFLTKGDALQAQQAKVWITGSLNGTTWSSAWPPVIALAACLVPLVWAARAQRAVALDDATATGLGTRLDRSRLGLIAIGVVLASVAAGAAGPISFVALVAPQLARRLTRTSQLPLVCAGLAGAVIVTVADILARVLLSPTELPVGVLTAVVGAPYMLWLLARSRTGGRS</sequence>
<feature type="transmembrane region" description="Helical" evidence="8">
    <location>
        <begin position="166"/>
        <end position="185"/>
    </location>
</feature>
<reference evidence="9 10" key="1">
    <citation type="submission" date="2016-10" db="EMBL/GenBank/DDBJ databases">
        <title>Genome sequence of Streptomyces gilvigriseus MUSC 26.</title>
        <authorList>
            <person name="Lee L.-H."/>
            <person name="Ser H.-L."/>
        </authorList>
    </citation>
    <scope>NUCLEOTIDE SEQUENCE [LARGE SCALE GENOMIC DNA]</scope>
    <source>
        <strain evidence="9 10">MUSC 26</strain>
    </source>
</reference>
<evidence type="ECO:0000256" key="6">
    <source>
        <dbReference type="ARBA" id="ARBA00022989"/>
    </source>
</evidence>
<evidence type="ECO:0000256" key="8">
    <source>
        <dbReference type="SAM" id="Phobius"/>
    </source>
</evidence>
<feature type="transmembrane region" description="Helical" evidence="8">
    <location>
        <begin position="324"/>
        <end position="343"/>
    </location>
</feature>
<dbReference type="SUPFAM" id="SSF81345">
    <property type="entry name" value="ABC transporter involved in vitamin B12 uptake, BtuC"/>
    <property type="match status" value="1"/>
</dbReference>
<dbReference type="GO" id="GO:0005886">
    <property type="term" value="C:plasma membrane"/>
    <property type="evidence" value="ECO:0007669"/>
    <property type="project" value="UniProtKB-SubCell"/>
</dbReference>
<name>A0A1J7C691_9ACTN</name>
<organism evidence="9 10">
    <name type="scientific">Mangrovactinospora gilvigrisea</name>
    <dbReference type="NCBI Taxonomy" id="1428644"/>
    <lineage>
        <taxon>Bacteria</taxon>
        <taxon>Bacillati</taxon>
        <taxon>Actinomycetota</taxon>
        <taxon>Actinomycetes</taxon>
        <taxon>Kitasatosporales</taxon>
        <taxon>Streptomycetaceae</taxon>
        <taxon>Mangrovactinospora</taxon>
    </lineage>
</organism>
<feature type="transmembrane region" description="Helical" evidence="8">
    <location>
        <begin position="138"/>
        <end position="157"/>
    </location>
</feature>
<evidence type="ECO:0000256" key="3">
    <source>
        <dbReference type="ARBA" id="ARBA00022448"/>
    </source>
</evidence>
<feature type="transmembrane region" description="Helical" evidence="8">
    <location>
        <begin position="255"/>
        <end position="283"/>
    </location>
</feature>
<keyword evidence="6 8" id="KW-1133">Transmembrane helix</keyword>
<dbReference type="PANTHER" id="PTHR30472:SF24">
    <property type="entry name" value="FERRIC ENTEROBACTIN TRANSPORT SYSTEM PERMEASE PROTEIN FEPG"/>
    <property type="match status" value="1"/>
</dbReference>
<dbReference type="GO" id="GO:0033214">
    <property type="term" value="P:siderophore-iron import into cell"/>
    <property type="evidence" value="ECO:0007669"/>
    <property type="project" value="TreeGrafter"/>
</dbReference>
<evidence type="ECO:0000256" key="7">
    <source>
        <dbReference type="ARBA" id="ARBA00023136"/>
    </source>
</evidence>
<keyword evidence="5 8" id="KW-0812">Transmembrane</keyword>
<evidence type="ECO:0000313" key="10">
    <source>
        <dbReference type="Proteomes" id="UP000243342"/>
    </source>
</evidence>
<dbReference type="STRING" id="1428644.BIV57_12865"/>
<dbReference type="Proteomes" id="UP000243342">
    <property type="component" value="Unassembled WGS sequence"/>
</dbReference>
<gene>
    <name evidence="9" type="ORF">BIV57_12865</name>
</gene>